<dbReference type="PANTHER" id="PTHR34009:SF2">
    <property type="entry name" value="PROTEIN STAR"/>
    <property type="match status" value="1"/>
</dbReference>
<dbReference type="Proteomes" id="UP000178533">
    <property type="component" value="Unassembled WGS sequence"/>
</dbReference>
<dbReference type="Pfam" id="PF05050">
    <property type="entry name" value="Methyltransf_21"/>
    <property type="match status" value="1"/>
</dbReference>
<dbReference type="InterPro" id="IPR006342">
    <property type="entry name" value="FkbM_mtfrase"/>
</dbReference>
<reference evidence="2 3" key="1">
    <citation type="journal article" date="2016" name="Nat. Commun.">
        <title>Thousands of microbial genomes shed light on interconnected biogeochemical processes in an aquifer system.</title>
        <authorList>
            <person name="Anantharaman K."/>
            <person name="Brown C.T."/>
            <person name="Hug L.A."/>
            <person name="Sharon I."/>
            <person name="Castelle C.J."/>
            <person name="Probst A.J."/>
            <person name="Thomas B.C."/>
            <person name="Singh A."/>
            <person name="Wilkins M.J."/>
            <person name="Karaoz U."/>
            <person name="Brodie E.L."/>
            <person name="Williams K.H."/>
            <person name="Hubbard S.S."/>
            <person name="Banfield J.F."/>
        </authorList>
    </citation>
    <scope>NUCLEOTIDE SEQUENCE [LARGE SCALE GENOMIC DNA]</scope>
</reference>
<dbReference type="GO" id="GO:0005886">
    <property type="term" value="C:plasma membrane"/>
    <property type="evidence" value="ECO:0007669"/>
    <property type="project" value="TreeGrafter"/>
</dbReference>
<dbReference type="PANTHER" id="PTHR34009">
    <property type="entry name" value="PROTEIN STAR"/>
    <property type="match status" value="1"/>
</dbReference>
<dbReference type="InterPro" id="IPR053202">
    <property type="entry name" value="EGF_Rcpt_Signaling_Reg"/>
</dbReference>
<organism evidence="2 3">
    <name type="scientific">Candidatus Woesebacteria bacterium RBG_16_36_11</name>
    <dbReference type="NCBI Taxonomy" id="1802481"/>
    <lineage>
        <taxon>Bacteria</taxon>
        <taxon>Candidatus Woeseibacteriota</taxon>
    </lineage>
</organism>
<name>A0A1F7XCW1_9BACT</name>
<dbReference type="EMBL" id="MGFT01000004">
    <property type="protein sequence ID" value="OGM12155.1"/>
    <property type="molecule type" value="Genomic_DNA"/>
</dbReference>
<dbReference type="InterPro" id="IPR029063">
    <property type="entry name" value="SAM-dependent_MTases_sf"/>
</dbReference>
<evidence type="ECO:0000259" key="1">
    <source>
        <dbReference type="Pfam" id="PF05050"/>
    </source>
</evidence>
<gene>
    <name evidence="2" type="ORF">A2W13_00675</name>
</gene>
<feature type="domain" description="Methyltransferase FkbM" evidence="1">
    <location>
        <begin position="51"/>
        <end position="210"/>
    </location>
</feature>
<dbReference type="Gene3D" id="3.40.50.150">
    <property type="entry name" value="Vaccinia Virus protein VP39"/>
    <property type="match status" value="1"/>
</dbReference>
<evidence type="ECO:0000313" key="3">
    <source>
        <dbReference type="Proteomes" id="UP000178533"/>
    </source>
</evidence>
<sequence>MVKNNLKYLKSEFSTIFNISCFYKKPHFSQEGEDIIINKYFSHKNNGFYVDVGAHHPFRYSNTYLLYKKGWNGINIDPTPGVKRLFDRTRKRDTNLELAIDKKSGKKVLFIFKDQALNTLSKTFANIIIKSGQSKLLNTISVKTQRLDNILDKYLKKEKQIDLLNIDVEGYEMNVLNSINWAKYRPNVIIIENIYKTDELRKYLSDLNYLLYANTLSSNIYVQK</sequence>
<dbReference type="AlphaFoldDB" id="A0A1F7XCW1"/>
<evidence type="ECO:0000313" key="2">
    <source>
        <dbReference type="EMBL" id="OGM12155.1"/>
    </source>
</evidence>
<dbReference type="STRING" id="1802481.A2W13_00675"/>
<proteinExistence type="predicted"/>
<comment type="caution">
    <text evidence="2">The sequence shown here is derived from an EMBL/GenBank/DDBJ whole genome shotgun (WGS) entry which is preliminary data.</text>
</comment>
<dbReference type="GO" id="GO:0016197">
    <property type="term" value="P:endosomal transport"/>
    <property type="evidence" value="ECO:0007669"/>
    <property type="project" value="TreeGrafter"/>
</dbReference>
<dbReference type="NCBIfam" id="TIGR01444">
    <property type="entry name" value="fkbM_fam"/>
    <property type="match status" value="1"/>
</dbReference>
<protein>
    <recommendedName>
        <fullName evidence="1">Methyltransferase FkbM domain-containing protein</fullName>
    </recommendedName>
</protein>
<dbReference type="GO" id="GO:0006888">
    <property type="term" value="P:endoplasmic reticulum to Golgi vesicle-mediated transport"/>
    <property type="evidence" value="ECO:0007669"/>
    <property type="project" value="TreeGrafter"/>
</dbReference>
<accession>A0A1F7XCW1</accession>
<dbReference type="GO" id="GO:0005737">
    <property type="term" value="C:cytoplasm"/>
    <property type="evidence" value="ECO:0007669"/>
    <property type="project" value="GOC"/>
</dbReference>
<dbReference type="SUPFAM" id="SSF53335">
    <property type="entry name" value="S-adenosyl-L-methionine-dependent methyltransferases"/>
    <property type="match status" value="1"/>
</dbReference>